<keyword evidence="1" id="KW-0677">Repeat</keyword>
<name>A0AAV3ZR19_9GAST</name>
<protein>
    <submittedName>
        <fullName evidence="4">Alpha-actinin</fullName>
    </submittedName>
</protein>
<dbReference type="FunFam" id="1.10.238.10:FF:000004">
    <property type="entry name" value="Actinin alpha 1"/>
    <property type="match status" value="1"/>
</dbReference>
<keyword evidence="2" id="KW-0009">Actin-binding</keyword>
<sequence>MSIVDPNNSGYVTFDAFLDFMTRETADTDTADQVMQSFKILAGDKPYITAQILRQELPPDQAEYCIQRMAPYTGRDAIPGALDYMSFSTALYGESDL</sequence>
<accession>A0AAV3ZR19</accession>
<keyword evidence="5" id="KW-1185">Reference proteome</keyword>
<evidence type="ECO:0000256" key="1">
    <source>
        <dbReference type="ARBA" id="ARBA00022737"/>
    </source>
</evidence>
<dbReference type="SMART" id="SM01184">
    <property type="entry name" value="efhand_Ca_insen"/>
    <property type="match status" value="1"/>
</dbReference>
<evidence type="ECO:0000259" key="3">
    <source>
        <dbReference type="PROSITE" id="PS50222"/>
    </source>
</evidence>
<reference evidence="4 5" key="1">
    <citation type="journal article" date="2021" name="Elife">
        <title>Chloroplast acquisition without the gene transfer in kleptoplastic sea slugs, Plakobranchus ocellatus.</title>
        <authorList>
            <person name="Maeda T."/>
            <person name="Takahashi S."/>
            <person name="Yoshida T."/>
            <person name="Shimamura S."/>
            <person name="Takaki Y."/>
            <person name="Nagai Y."/>
            <person name="Toyoda A."/>
            <person name="Suzuki Y."/>
            <person name="Arimoto A."/>
            <person name="Ishii H."/>
            <person name="Satoh N."/>
            <person name="Nishiyama T."/>
            <person name="Hasebe M."/>
            <person name="Maruyama T."/>
            <person name="Minagawa J."/>
            <person name="Obokata J."/>
            <person name="Shigenobu S."/>
        </authorList>
    </citation>
    <scope>NUCLEOTIDE SEQUENCE [LARGE SCALE GENOMIC DNA]</scope>
</reference>
<dbReference type="InterPro" id="IPR002048">
    <property type="entry name" value="EF_hand_dom"/>
</dbReference>
<dbReference type="InterPro" id="IPR014837">
    <property type="entry name" value="EF-hand_Ca_insen"/>
</dbReference>
<dbReference type="Proteomes" id="UP000735302">
    <property type="component" value="Unassembled WGS sequence"/>
</dbReference>
<gene>
    <name evidence="4" type="ORF">PoB_002361200</name>
</gene>
<dbReference type="Pfam" id="PF08726">
    <property type="entry name" value="EFhand_Ca_insen"/>
    <property type="match status" value="1"/>
</dbReference>
<dbReference type="PROSITE" id="PS50222">
    <property type="entry name" value="EF_HAND_2"/>
    <property type="match status" value="1"/>
</dbReference>
<evidence type="ECO:0000313" key="5">
    <source>
        <dbReference type="Proteomes" id="UP000735302"/>
    </source>
</evidence>
<dbReference type="EMBL" id="BLXT01002730">
    <property type="protein sequence ID" value="GFN97106.1"/>
    <property type="molecule type" value="Genomic_DNA"/>
</dbReference>
<feature type="domain" description="EF-hand" evidence="3">
    <location>
        <begin position="1"/>
        <end position="27"/>
    </location>
</feature>
<dbReference type="GO" id="GO:0005509">
    <property type="term" value="F:calcium ion binding"/>
    <property type="evidence" value="ECO:0007669"/>
    <property type="project" value="InterPro"/>
</dbReference>
<evidence type="ECO:0000313" key="4">
    <source>
        <dbReference type="EMBL" id="GFN97106.1"/>
    </source>
</evidence>
<dbReference type="SUPFAM" id="SSF47473">
    <property type="entry name" value="EF-hand"/>
    <property type="match status" value="1"/>
</dbReference>
<organism evidence="4 5">
    <name type="scientific">Plakobranchus ocellatus</name>
    <dbReference type="NCBI Taxonomy" id="259542"/>
    <lineage>
        <taxon>Eukaryota</taxon>
        <taxon>Metazoa</taxon>
        <taxon>Spiralia</taxon>
        <taxon>Lophotrochozoa</taxon>
        <taxon>Mollusca</taxon>
        <taxon>Gastropoda</taxon>
        <taxon>Heterobranchia</taxon>
        <taxon>Euthyneura</taxon>
        <taxon>Panpulmonata</taxon>
        <taxon>Sacoglossa</taxon>
        <taxon>Placobranchoidea</taxon>
        <taxon>Plakobranchidae</taxon>
        <taxon>Plakobranchus</taxon>
    </lineage>
</organism>
<dbReference type="GO" id="GO:0003779">
    <property type="term" value="F:actin binding"/>
    <property type="evidence" value="ECO:0007669"/>
    <property type="project" value="UniProtKB-KW"/>
</dbReference>
<dbReference type="AlphaFoldDB" id="A0AAV3ZR19"/>
<evidence type="ECO:0000256" key="2">
    <source>
        <dbReference type="ARBA" id="ARBA00023203"/>
    </source>
</evidence>
<comment type="caution">
    <text evidence="4">The sequence shown here is derived from an EMBL/GenBank/DDBJ whole genome shotgun (WGS) entry which is preliminary data.</text>
</comment>
<dbReference type="InterPro" id="IPR011992">
    <property type="entry name" value="EF-hand-dom_pair"/>
</dbReference>
<proteinExistence type="predicted"/>
<dbReference type="Gene3D" id="1.10.238.10">
    <property type="entry name" value="EF-hand"/>
    <property type="match status" value="1"/>
</dbReference>